<dbReference type="InterPro" id="IPR023631">
    <property type="entry name" value="Amidase_dom"/>
</dbReference>
<organism evidence="2 3">
    <name type="scientific">Actinomadura soli</name>
    <dbReference type="NCBI Taxonomy" id="2508997"/>
    <lineage>
        <taxon>Bacteria</taxon>
        <taxon>Bacillati</taxon>
        <taxon>Actinomycetota</taxon>
        <taxon>Actinomycetes</taxon>
        <taxon>Streptosporangiales</taxon>
        <taxon>Thermomonosporaceae</taxon>
        <taxon>Actinomadura</taxon>
    </lineage>
</organism>
<comment type="caution">
    <text evidence="2">The sequence shown here is derived from an EMBL/GenBank/DDBJ whole genome shotgun (WGS) entry which is preliminary data.</text>
</comment>
<dbReference type="Pfam" id="PF01425">
    <property type="entry name" value="Amidase"/>
    <property type="match status" value="1"/>
</dbReference>
<dbReference type="PANTHER" id="PTHR11895">
    <property type="entry name" value="TRANSAMIDASE"/>
    <property type="match status" value="1"/>
</dbReference>
<sequence length="487" mass="51041">MTTSHATNEPPAGPAVSGDSEVHYAGLLEVAARIRDRELTPVELTEALLARIEQIDPTVGGYATVTADTAITQARTAEADMQAGRYRGPLHGVPIAVKDNIFTAGVVTAAGSTIHSDHVPSYDSTVVQRLAEAGAILLGKLQLTEGAFAEHHSSVTPPRNPWNPGYWSGASSSGSGVAVAAGLGFGALGTDTGGSIRYPSAANGVTGIKPTWGRVSRHGVFALAASLDHVGPMARSAADAGAILGAIAGADPRDPTAQAVPVPDYLAGLDASVGDLRVGVDRSYNETGVDSETIRMLDEVVAVLRHMGVTIVEVTLAGATAINALWPRYAGVETALAHHETFPSRASEYNPVDTPGSIAGLIALGHTVSGTELMRAHHQRLAFTSGLTHTMRDVDVLLVPVQPTTSLTLAQKDSLYADAEALTDFLRFVTPFDMSGNPTITLPGGFGEDGMPLGFQFAGRAFDEELLIRLGDAYQRETDWHLRHPEL</sequence>
<accession>A0A5C4J7T7</accession>
<keyword evidence="3" id="KW-1185">Reference proteome</keyword>
<feature type="domain" description="Amidase" evidence="1">
    <location>
        <begin position="43"/>
        <end position="467"/>
    </location>
</feature>
<dbReference type="PANTHER" id="PTHR11895:SF176">
    <property type="entry name" value="AMIDASE AMID-RELATED"/>
    <property type="match status" value="1"/>
</dbReference>
<evidence type="ECO:0000313" key="3">
    <source>
        <dbReference type="Proteomes" id="UP000309174"/>
    </source>
</evidence>
<name>A0A5C4J7T7_9ACTN</name>
<dbReference type="AlphaFoldDB" id="A0A5C4J7T7"/>
<dbReference type="OrthoDB" id="9811471at2"/>
<dbReference type="Proteomes" id="UP000309174">
    <property type="component" value="Unassembled WGS sequence"/>
</dbReference>
<dbReference type="InterPro" id="IPR020556">
    <property type="entry name" value="Amidase_CS"/>
</dbReference>
<reference evidence="2 3" key="1">
    <citation type="submission" date="2019-05" db="EMBL/GenBank/DDBJ databases">
        <title>Draft genome sequence of Actinomadura sp. 14C53.</title>
        <authorList>
            <person name="Saricaoglu S."/>
            <person name="Isik K."/>
        </authorList>
    </citation>
    <scope>NUCLEOTIDE SEQUENCE [LARGE SCALE GENOMIC DNA]</scope>
    <source>
        <strain evidence="2 3">14C53</strain>
    </source>
</reference>
<gene>
    <name evidence="2" type="ORF">ETD83_22980</name>
</gene>
<dbReference type="InterPro" id="IPR036928">
    <property type="entry name" value="AS_sf"/>
</dbReference>
<dbReference type="RefSeq" id="WP_138647215.1">
    <property type="nucleotide sequence ID" value="NZ_VCKW01000123.1"/>
</dbReference>
<dbReference type="InterPro" id="IPR000120">
    <property type="entry name" value="Amidase"/>
</dbReference>
<evidence type="ECO:0000313" key="2">
    <source>
        <dbReference type="EMBL" id="TMQ95071.1"/>
    </source>
</evidence>
<dbReference type="PROSITE" id="PS00571">
    <property type="entry name" value="AMIDASES"/>
    <property type="match status" value="1"/>
</dbReference>
<dbReference type="EMBL" id="VCKW01000123">
    <property type="protein sequence ID" value="TMQ95071.1"/>
    <property type="molecule type" value="Genomic_DNA"/>
</dbReference>
<dbReference type="SUPFAM" id="SSF75304">
    <property type="entry name" value="Amidase signature (AS) enzymes"/>
    <property type="match status" value="1"/>
</dbReference>
<protein>
    <submittedName>
        <fullName evidence="2">Amidase</fullName>
    </submittedName>
</protein>
<evidence type="ECO:0000259" key="1">
    <source>
        <dbReference type="Pfam" id="PF01425"/>
    </source>
</evidence>
<dbReference type="GO" id="GO:0003824">
    <property type="term" value="F:catalytic activity"/>
    <property type="evidence" value="ECO:0007669"/>
    <property type="project" value="InterPro"/>
</dbReference>
<dbReference type="Gene3D" id="3.90.1300.10">
    <property type="entry name" value="Amidase signature (AS) domain"/>
    <property type="match status" value="1"/>
</dbReference>
<proteinExistence type="predicted"/>